<keyword evidence="5 8" id="KW-0808">Transferase</keyword>
<keyword evidence="11" id="KW-1185">Reference proteome</keyword>
<reference evidence="10 11" key="1">
    <citation type="submission" date="2017-01" db="EMBL/GenBank/DDBJ databases">
        <authorList>
            <person name="Mah S.A."/>
            <person name="Swanson W.J."/>
            <person name="Moy G.W."/>
            <person name="Vacquier V.D."/>
        </authorList>
    </citation>
    <scope>NUCLEOTIDE SEQUENCE [LARGE SCALE GENOMIC DNA]</scope>
    <source>
        <strain evidence="10 11">DCY110</strain>
    </source>
</reference>
<comment type="pathway">
    <text evidence="2 8">Metabolic intermediate biosynthesis; chorismate biosynthesis; chorismate from D-erythrose 4-phosphate and phosphoenolpyruvate: step 1/7.</text>
</comment>
<evidence type="ECO:0000256" key="6">
    <source>
        <dbReference type="ARBA" id="ARBA00023141"/>
    </source>
</evidence>
<dbReference type="FunFam" id="3.20.20.70:FF:000005">
    <property type="entry name" value="Phospho-2-dehydro-3-deoxyheptonate aldolase"/>
    <property type="match status" value="1"/>
</dbReference>
<dbReference type="GO" id="GO:0003849">
    <property type="term" value="F:3-deoxy-7-phosphoheptulonate synthase activity"/>
    <property type="evidence" value="ECO:0007669"/>
    <property type="project" value="UniProtKB-EC"/>
</dbReference>
<dbReference type="AlphaFoldDB" id="A0A1P8K1A1"/>
<dbReference type="GO" id="GO:0005737">
    <property type="term" value="C:cytoplasm"/>
    <property type="evidence" value="ECO:0007669"/>
    <property type="project" value="TreeGrafter"/>
</dbReference>
<evidence type="ECO:0000256" key="3">
    <source>
        <dbReference type="ARBA" id="ARBA00007985"/>
    </source>
</evidence>
<keyword evidence="4 8" id="KW-0028">Amino-acid biosynthesis</keyword>
<dbReference type="OrthoDB" id="9807331at2"/>
<evidence type="ECO:0000256" key="2">
    <source>
        <dbReference type="ARBA" id="ARBA00004688"/>
    </source>
</evidence>
<evidence type="ECO:0000259" key="9">
    <source>
        <dbReference type="Pfam" id="PF00793"/>
    </source>
</evidence>
<dbReference type="PANTHER" id="PTHR21225:SF12">
    <property type="entry name" value="PHOSPHO-2-DEHYDRO-3-DEOXYHEPTONATE ALDOLASE, TYROSINE-INHIBITED"/>
    <property type="match status" value="1"/>
</dbReference>
<name>A0A1P8K1A1_9BURK</name>
<dbReference type="KEGG" id="rhy:RD110_23035"/>
<dbReference type="PIRSF" id="PIRSF001361">
    <property type="entry name" value="DAHP_synthase"/>
    <property type="match status" value="1"/>
</dbReference>
<dbReference type="EC" id="2.5.1.54" evidence="8"/>
<dbReference type="RefSeq" id="WP_076202280.1">
    <property type="nucleotide sequence ID" value="NZ_CP019236.1"/>
</dbReference>
<dbReference type="UniPathway" id="UPA00053">
    <property type="reaction ID" value="UER00084"/>
</dbReference>
<dbReference type="STRING" id="1842727.RD110_23035"/>
<dbReference type="Proteomes" id="UP000186609">
    <property type="component" value="Chromosome"/>
</dbReference>
<dbReference type="GO" id="GO:0009423">
    <property type="term" value="P:chorismate biosynthetic process"/>
    <property type="evidence" value="ECO:0007669"/>
    <property type="project" value="UniProtKB-UniPathway"/>
</dbReference>
<organism evidence="10 11">
    <name type="scientific">Rhodoferax koreensis</name>
    <dbReference type="NCBI Taxonomy" id="1842727"/>
    <lineage>
        <taxon>Bacteria</taxon>
        <taxon>Pseudomonadati</taxon>
        <taxon>Pseudomonadota</taxon>
        <taxon>Betaproteobacteria</taxon>
        <taxon>Burkholderiales</taxon>
        <taxon>Comamonadaceae</taxon>
        <taxon>Rhodoferax</taxon>
    </lineage>
</organism>
<dbReference type="SUPFAM" id="SSF51569">
    <property type="entry name" value="Aldolase"/>
    <property type="match status" value="1"/>
</dbReference>
<dbReference type="InterPro" id="IPR006219">
    <property type="entry name" value="DAHP_synth_1"/>
</dbReference>
<dbReference type="InterPro" id="IPR006218">
    <property type="entry name" value="DAHP1/KDSA"/>
</dbReference>
<dbReference type="NCBIfam" id="NF009396">
    <property type="entry name" value="PRK12756.1"/>
    <property type="match status" value="1"/>
</dbReference>
<evidence type="ECO:0000256" key="7">
    <source>
        <dbReference type="ARBA" id="ARBA00047508"/>
    </source>
</evidence>
<feature type="domain" description="DAHP synthetase I/KDSA" evidence="9">
    <location>
        <begin position="60"/>
        <end position="356"/>
    </location>
</feature>
<sequence length="374" mass="41043">MNNKTAPASDTWYANVEKTSRTDDERIKDINVLPPPEHLIRFFPIRGTPVETLISDTRQNIHNIMAGNDDRLLVVIGPCSIHDPVAALEYARRLKEQRLKYADTLEIVMRVYFEKPRTTVGWKGLINDPYLDESFRIDEGLRIARQLLIEINRLGLPAGSEFLDVISPQYIGDLIAWGAIGARTTESQVHRELASGLSAPIGFKNGTDGNIRIATDAIQAAARGHHFLSVHKNGQVAIVQTNGNKDCHVILRGGKAPNYDAASVSAACAELAAAQMPATLMVDCSHANSSKQHERQIEVARDIAGQVAGGSRHVFGLMIESHLQGGAQKFTPGKNDVQALEYGMSITDACLGWDQSLQALDILSEAVKARRLRR</sequence>
<dbReference type="InterPro" id="IPR013785">
    <property type="entry name" value="Aldolase_TIM"/>
</dbReference>
<dbReference type="GO" id="GO:0008652">
    <property type="term" value="P:amino acid biosynthetic process"/>
    <property type="evidence" value="ECO:0007669"/>
    <property type="project" value="UniProtKB-KW"/>
</dbReference>
<dbReference type="NCBIfam" id="TIGR00034">
    <property type="entry name" value="aroFGH"/>
    <property type="match status" value="1"/>
</dbReference>
<dbReference type="PANTHER" id="PTHR21225">
    <property type="entry name" value="PHOSPHO-2-DEHYDRO-3-DEOXYHEPTONATE ALDOLASE DAHP SYNTHETASE"/>
    <property type="match status" value="1"/>
</dbReference>
<accession>A0A1P8K1A1</accession>
<evidence type="ECO:0000313" key="11">
    <source>
        <dbReference type="Proteomes" id="UP000186609"/>
    </source>
</evidence>
<evidence type="ECO:0000256" key="4">
    <source>
        <dbReference type="ARBA" id="ARBA00022605"/>
    </source>
</evidence>
<evidence type="ECO:0000313" key="10">
    <source>
        <dbReference type="EMBL" id="APW39721.1"/>
    </source>
</evidence>
<comment type="similarity">
    <text evidence="3 8">Belongs to the class-I DAHP synthase family.</text>
</comment>
<dbReference type="GO" id="GO:0042802">
    <property type="term" value="F:identical protein binding"/>
    <property type="evidence" value="ECO:0007669"/>
    <property type="project" value="UniProtKB-ARBA"/>
</dbReference>
<dbReference type="NCBIfam" id="NF009395">
    <property type="entry name" value="PRK12755.1"/>
    <property type="match status" value="1"/>
</dbReference>
<evidence type="ECO:0000256" key="8">
    <source>
        <dbReference type="PIRNR" id="PIRNR001361"/>
    </source>
</evidence>
<dbReference type="Gene3D" id="3.20.20.70">
    <property type="entry name" value="Aldolase class I"/>
    <property type="match status" value="1"/>
</dbReference>
<dbReference type="GO" id="GO:0009073">
    <property type="term" value="P:aromatic amino acid family biosynthetic process"/>
    <property type="evidence" value="ECO:0007669"/>
    <property type="project" value="UniProtKB-KW"/>
</dbReference>
<gene>
    <name evidence="10" type="ORF">RD110_23035</name>
</gene>
<dbReference type="EMBL" id="CP019236">
    <property type="protein sequence ID" value="APW39721.1"/>
    <property type="molecule type" value="Genomic_DNA"/>
</dbReference>
<comment type="catalytic activity">
    <reaction evidence="7 8">
        <text>D-erythrose 4-phosphate + phosphoenolpyruvate + H2O = 7-phospho-2-dehydro-3-deoxy-D-arabino-heptonate + phosphate</text>
        <dbReference type="Rhea" id="RHEA:14717"/>
        <dbReference type="ChEBI" id="CHEBI:15377"/>
        <dbReference type="ChEBI" id="CHEBI:16897"/>
        <dbReference type="ChEBI" id="CHEBI:43474"/>
        <dbReference type="ChEBI" id="CHEBI:58394"/>
        <dbReference type="ChEBI" id="CHEBI:58702"/>
        <dbReference type="EC" id="2.5.1.54"/>
    </reaction>
</comment>
<protein>
    <recommendedName>
        <fullName evidence="8">Phospho-2-dehydro-3-deoxyheptonate aldolase</fullName>
        <ecNumber evidence="8">2.5.1.54</ecNumber>
    </recommendedName>
</protein>
<keyword evidence="6 8" id="KW-0057">Aromatic amino acid biosynthesis</keyword>
<proteinExistence type="inferred from homology"/>
<dbReference type="Pfam" id="PF00793">
    <property type="entry name" value="DAHP_synth_1"/>
    <property type="match status" value="1"/>
</dbReference>
<evidence type="ECO:0000256" key="1">
    <source>
        <dbReference type="ARBA" id="ARBA00003726"/>
    </source>
</evidence>
<evidence type="ECO:0000256" key="5">
    <source>
        <dbReference type="ARBA" id="ARBA00022679"/>
    </source>
</evidence>
<comment type="function">
    <text evidence="1 8">Stereospecific condensation of phosphoenolpyruvate (PEP) and D-erythrose-4-phosphate (E4P) giving rise to 3-deoxy-D-arabino-heptulosonate-7-phosphate (DAHP).</text>
</comment>